<evidence type="ECO:0000256" key="1">
    <source>
        <dbReference type="SAM" id="MobiDB-lite"/>
    </source>
</evidence>
<protein>
    <submittedName>
        <fullName evidence="2">Uncharacterized protein</fullName>
    </submittedName>
</protein>
<feature type="region of interest" description="Disordered" evidence="1">
    <location>
        <begin position="80"/>
        <end position="106"/>
    </location>
</feature>
<accession>A0A8T2JVQ7</accession>
<dbReference type="AlphaFoldDB" id="A0A8T2JVQ7"/>
<evidence type="ECO:0000313" key="2">
    <source>
        <dbReference type="EMBL" id="KAG8447470.1"/>
    </source>
</evidence>
<dbReference type="EMBL" id="JAACNH010000003">
    <property type="protein sequence ID" value="KAG8447470.1"/>
    <property type="molecule type" value="Genomic_DNA"/>
</dbReference>
<dbReference type="Proteomes" id="UP000812440">
    <property type="component" value="Chromosome 8_10"/>
</dbReference>
<gene>
    <name evidence="2" type="ORF">GDO86_014819</name>
</gene>
<evidence type="ECO:0000313" key="3">
    <source>
        <dbReference type="Proteomes" id="UP000812440"/>
    </source>
</evidence>
<organism evidence="2 3">
    <name type="scientific">Hymenochirus boettgeri</name>
    <name type="common">Congo dwarf clawed frog</name>
    <dbReference type="NCBI Taxonomy" id="247094"/>
    <lineage>
        <taxon>Eukaryota</taxon>
        <taxon>Metazoa</taxon>
        <taxon>Chordata</taxon>
        <taxon>Craniata</taxon>
        <taxon>Vertebrata</taxon>
        <taxon>Euteleostomi</taxon>
        <taxon>Amphibia</taxon>
        <taxon>Batrachia</taxon>
        <taxon>Anura</taxon>
        <taxon>Pipoidea</taxon>
        <taxon>Pipidae</taxon>
        <taxon>Pipinae</taxon>
        <taxon>Hymenochirus</taxon>
    </lineage>
</organism>
<name>A0A8T2JVQ7_9PIPI</name>
<comment type="caution">
    <text evidence="2">The sequence shown here is derived from an EMBL/GenBank/DDBJ whole genome shotgun (WGS) entry which is preliminary data.</text>
</comment>
<reference evidence="2" key="1">
    <citation type="thesis" date="2020" institute="ProQuest LLC" country="789 East Eisenhower Parkway, Ann Arbor, MI, USA">
        <title>Comparative Genomics and Chromosome Evolution.</title>
        <authorList>
            <person name="Mudd A.B."/>
        </authorList>
    </citation>
    <scope>NUCLEOTIDE SEQUENCE</scope>
    <source>
        <strain evidence="2">Female2</strain>
        <tissue evidence="2">Blood</tissue>
    </source>
</reference>
<proteinExistence type="predicted"/>
<keyword evidence="3" id="KW-1185">Reference proteome</keyword>
<sequence>MMTLHLQNIDVCVRTPAITHITASFLFTPTIHALVVKGVKVSRLLIAHKASCRPCLHWLCKSHSLSRNIIDKPQLCKVPLTESAPKPHPPSHRDNPRHCGSQVRPI</sequence>